<comment type="caution">
    <text evidence="2">The sequence shown here is derived from an EMBL/GenBank/DDBJ whole genome shotgun (WGS) entry which is preliminary data.</text>
</comment>
<gene>
    <name evidence="2" type="ORF">G3I70_05305</name>
</gene>
<feature type="region of interest" description="Disordered" evidence="1">
    <location>
        <begin position="25"/>
        <end position="54"/>
    </location>
</feature>
<feature type="non-terminal residue" evidence="2">
    <location>
        <position position="54"/>
    </location>
</feature>
<feature type="compositionally biased region" description="Pro residues" evidence="1">
    <location>
        <begin position="33"/>
        <end position="48"/>
    </location>
</feature>
<dbReference type="EMBL" id="JAAGLI010000138">
    <property type="protein sequence ID" value="NEA21918.1"/>
    <property type="molecule type" value="Genomic_DNA"/>
</dbReference>
<dbReference type="AlphaFoldDB" id="A0A6L9QA29"/>
<evidence type="ECO:0000313" key="3">
    <source>
        <dbReference type="Proteomes" id="UP000475532"/>
    </source>
</evidence>
<accession>A0A6L9QA29</accession>
<dbReference type="Proteomes" id="UP000475532">
    <property type="component" value="Unassembled WGS sequence"/>
</dbReference>
<organism evidence="2 3">
    <name type="scientific">Actinomadura bangladeshensis</name>
    <dbReference type="NCBI Taxonomy" id="453573"/>
    <lineage>
        <taxon>Bacteria</taxon>
        <taxon>Bacillati</taxon>
        <taxon>Actinomycetota</taxon>
        <taxon>Actinomycetes</taxon>
        <taxon>Streptosporangiales</taxon>
        <taxon>Thermomonosporaceae</taxon>
        <taxon>Actinomadura</taxon>
    </lineage>
</organism>
<name>A0A6L9QA29_9ACTN</name>
<evidence type="ECO:0000256" key="1">
    <source>
        <dbReference type="SAM" id="MobiDB-lite"/>
    </source>
</evidence>
<reference evidence="2 3" key="1">
    <citation type="submission" date="2020-01" db="EMBL/GenBank/DDBJ databases">
        <title>Insect and environment-associated Actinomycetes.</title>
        <authorList>
            <person name="Currrie C."/>
            <person name="Chevrette M."/>
            <person name="Carlson C."/>
            <person name="Stubbendieck R."/>
            <person name="Wendt-Pienkowski E."/>
        </authorList>
    </citation>
    <scope>NUCLEOTIDE SEQUENCE [LARGE SCALE GENOMIC DNA]</scope>
    <source>
        <strain evidence="2 3">SID10258</strain>
    </source>
</reference>
<sequence length="54" mass="5707">MSAQQPGSNTYLEKVVAQQAVLEDDLKGRRAPMPMPGAPGAVPPPPGPLAKRER</sequence>
<proteinExistence type="predicted"/>
<evidence type="ECO:0000313" key="2">
    <source>
        <dbReference type="EMBL" id="NEA21918.1"/>
    </source>
</evidence>
<protein>
    <submittedName>
        <fullName evidence="2">Uncharacterized protein</fullName>
    </submittedName>
</protein>